<dbReference type="GO" id="GO:0003677">
    <property type="term" value="F:DNA binding"/>
    <property type="evidence" value="ECO:0007669"/>
    <property type="project" value="InterPro"/>
</dbReference>
<evidence type="ECO:0000259" key="2">
    <source>
        <dbReference type="Pfam" id="PF13464"/>
    </source>
</evidence>
<dbReference type="Gene3D" id="1.10.260.40">
    <property type="entry name" value="lambda repressor-like DNA-binding domains"/>
    <property type="match status" value="1"/>
</dbReference>
<dbReference type="Proteomes" id="UP000885830">
    <property type="component" value="Unassembled WGS sequence"/>
</dbReference>
<dbReference type="PANTHER" id="PTHR34475">
    <property type="match status" value="1"/>
</dbReference>
<dbReference type="InterPro" id="IPR050400">
    <property type="entry name" value="Bact_Cytoskel_RodZ"/>
</dbReference>
<organism evidence="3">
    <name type="scientific">Hellea balneolensis</name>
    <dbReference type="NCBI Taxonomy" id="287478"/>
    <lineage>
        <taxon>Bacteria</taxon>
        <taxon>Pseudomonadati</taxon>
        <taxon>Pseudomonadota</taxon>
        <taxon>Alphaproteobacteria</taxon>
        <taxon>Maricaulales</taxon>
        <taxon>Robiginitomaculaceae</taxon>
        <taxon>Hellea</taxon>
    </lineage>
</organism>
<keyword evidence="1" id="KW-0812">Transmembrane</keyword>
<feature type="transmembrane region" description="Helical" evidence="1">
    <location>
        <begin position="115"/>
        <end position="133"/>
    </location>
</feature>
<dbReference type="Pfam" id="PF13464">
    <property type="entry name" value="RodZ_C"/>
    <property type="match status" value="1"/>
</dbReference>
<comment type="caution">
    <text evidence="3">The sequence shown here is derived from an EMBL/GenBank/DDBJ whole genome shotgun (WGS) entry which is preliminary data.</text>
</comment>
<sequence length="246" mass="26511">MNSQNHCEIGESDMNIGAFLRATRTRQGKTLDVVASELKVQKNYISAIERLDKSALPSLGYVLGYVRSYAVSLGLDPADTLARFKHEIECPSHLGIGQYPHHVPKKSFRLPRGSFAFGSALACVLVVVSWYGLRPPTGVAKPTPAVAPLKTPVDIQAPEPTKNVADMIALKAIGPSFVEVSDKNGHVLISRIMVPGEMFEISRKLDPVLTLRDAGAIELYVAGERIGPIGQKGAIAKNISLADISE</sequence>
<dbReference type="SUPFAM" id="SSF47413">
    <property type="entry name" value="lambda repressor-like DNA-binding domains"/>
    <property type="match status" value="1"/>
</dbReference>
<keyword evidence="1" id="KW-1133">Transmembrane helix</keyword>
<evidence type="ECO:0000256" key="1">
    <source>
        <dbReference type="SAM" id="Phobius"/>
    </source>
</evidence>
<accession>A0A7C5R1G8</accession>
<reference evidence="3" key="1">
    <citation type="journal article" date="2020" name="mSystems">
        <title>Genome- and Community-Level Interaction Insights into Carbon Utilization and Element Cycling Functions of Hydrothermarchaeota in Hydrothermal Sediment.</title>
        <authorList>
            <person name="Zhou Z."/>
            <person name="Liu Y."/>
            <person name="Xu W."/>
            <person name="Pan J."/>
            <person name="Luo Z.H."/>
            <person name="Li M."/>
        </authorList>
    </citation>
    <scope>NUCLEOTIDE SEQUENCE [LARGE SCALE GENOMIC DNA]</scope>
    <source>
        <strain evidence="3">HyVt-485</strain>
    </source>
</reference>
<name>A0A7C5R1G8_9PROT</name>
<dbReference type="InterPro" id="IPR010982">
    <property type="entry name" value="Lambda_DNA-bd_dom_sf"/>
</dbReference>
<dbReference type="CDD" id="cd00093">
    <property type="entry name" value="HTH_XRE"/>
    <property type="match status" value="1"/>
</dbReference>
<dbReference type="InterPro" id="IPR001387">
    <property type="entry name" value="Cro/C1-type_HTH"/>
</dbReference>
<evidence type="ECO:0000313" key="3">
    <source>
        <dbReference type="EMBL" id="HHL43764.1"/>
    </source>
</evidence>
<protein>
    <submittedName>
        <fullName evidence="3">Helix-turn-helix domain-containing protein</fullName>
    </submittedName>
</protein>
<dbReference type="Pfam" id="PF13413">
    <property type="entry name" value="HTH_25"/>
    <property type="match status" value="1"/>
</dbReference>
<keyword evidence="1" id="KW-0472">Membrane</keyword>
<dbReference type="PANTHER" id="PTHR34475:SF1">
    <property type="entry name" value="CYTOSKELETON PROTEIN RODZ"/>
    <property type="match status" value="1"/>
</dbReference>
<gene>
    <name evidence="3" type="ORF">ENJ42_09105</name>
</gene>
<feature type="domain" description="Cytoskeleton protein RodZ-like C-terminal" evidence="2">
    <location>
        <begin position="170"/>
        <end position="236"/>
    </location>
</feature>
<dbReference type="AlphaFoldDB" id="A0A7C5R1G8"/>
<dbReference type="EMBL" id="DRMJ01000478">
    <property type="protein sequence ID" value="HHL43764.1"/>
    <property type="molecule type" value="Genomic_DNA"/>
</dbReference>
<dbReference type="InterPro" id="IPR025194">
    <property type="entry name" value="RodZ-like_C"/>
</dbReference>
<proteinExistence type="predicted"/>